<evidence type="ECO:0000259" key="11">
    <source>
        <dbReference type="PROSITE" id="PS51061"/>
    </source>
</evidence>
<feature type="domain" description="R3H" evidence="11">
    <location>
        <begin position="627"/>
        <end position="689"/>
    </location>
</feature>
<evidence type="ECO:0000256" key="5">
    <source>
        <dbReference type="ARBA" id="ARBA00022771"/>
    </source>
</evidence>
<dbReference type="PANTHER" id="PTHR12360:SF12">
    <property type="entry name" value="TRANSCRIPTIONAL REPRESSOR NF-X1"/>
    <property type="match status" value="1"/>
</dbReference>
<feature type="region of interest" description="Disordered" evidence="10">
    <location>
        <begin position="844"/>
        <end position="884"/>
    </location>
</feature>
<feature type="compositionally biased region" description="Polar residues" evidence="10">
    <location>
        <begin position="937"/>
        <end position="946"/>
    </location>
</feature>
<keyword evidence="6" id="KW-0862">Zinc</keyword>
<keyword evidence="4" id="KW-0677">Repeat</keyword>
<dbReference type="InterPro" id="IPR034078">
    <property type="entry name" value="NFX1_fam"/>
</dbReference>
<dbReference type="InterPro" id="IPR036867">
    <property type="entry name" value="R3H_dom_sf"/>
</dbReference>
<dbReference type="PANTHER" id="PTHR12360">
    <property type="entry name" value="NUCLEAR TRANSCRIPTION FACTOR, X-BOX BINDING 1 NFX1"/>
    <property type="match status" value="1"/>
</dbReference>
<feature type="compositionally biased region" description="Gly residues" evidence="10">
    <location>
        <begin position="82"/>
        <end position="96"/>
    </location>
</feature>
<sequence>MSAAQVESRPTPSTAAAYDTPPATTSNSNPRSSTRPGPSGEPGSHRQGGGAGGAPGGGRDRRRRGKAPAAGAAESDHQGAQARGGGRNGGGGGRSGGAQAEVNGDSAAQQNGHRNQGASNRSANGGRGRGQGQGRPARGKANDGHAQGQTDPALDNAPGSSGANGGRQRQGRGKAKENPTSSSSADASAQPGTEPVAPISTRKRNFGGKITTDEADSTERGSADVKGKGVAPAPVPPLIREYADLRSRLVAELGSGQYECAICYNTLTTRQPCWSCDQCYTVLHMSCTKKWASTSVDQANAQLAMQEDPEIRARRGTWRCPGCQFAREDVPQAYWCWCARVKDPQARGGLNPHSCGQRCGKGSCPHGGCAEPCHPGPCAPCAVTVSKRCHCGKHVLPIRCSQLNPSARAAGAGLQPGVASIPSEAPAAVQIERGISCSEACGKLLNCGTHSCAAVCHPGACTFCAEHINAKCYCGLQEKDLVCGSEGTAQRCVRDDDNTEWTGLWTCDTVQQKPYDCGKHFYEQSCSSSSHTTDRPPCPRSPERIKRCPCGKTALTDRTSFATTQKSKCGASTSNPAGRERALKCNDACAIAQRNMKLADALGINYAEKGAPAVYEADTIKFYATHRAFGDEVERAFTEFVTSSRNGMILPAAKREHRKFTHELAAVYKLSSESVDSEPKRSVSIRRLQGSRVPSPLLSEVWANALAEQTTTTTASSSSKLSTAPIDRNRQNAPGASALGNLPLNAILLESVFGHSAASLREHLETLPAGLLNSVTFELRWVTDENVLMTFEQQQQQGGGGSSGVPATLVRIRSALREMLGRTGLASRALLCVVGRDGAVLRTEEDTGPSVSNTASGTAVNGHPASTGVRSTAGGGGGGGGGGAPAKKLGGWAAIASGSASTQASRLANHASSSVWDSGVRRSAAGGPGPAASGSALNNNHQAGGPSSSSSSSGRIVLTTSAANSARASPRMELLPAFAREATPDDWEID</sequence>
<dbReference type="SUPFAM" id="SSF82708">
    <property type="entry name" value="R3H domain"/>
    <property type="match status" value="1"/>
</dbReference>
<keyword evidence="13" id="KW-1185">Reference proteome</keyword>
<feature type="compositionally biased region" description="Basic and acidic residues" evidence="10">
    <location>
        <begin position="217"/>
        <end position="227"/>
    </location>
</feature>
<evidence type="ECO:0000256" key="6">
    <source>
        <dbReference type="ARBA" id="ARBA00022833"/>
    </source>
</evidence>
<keyword evidence="5" id="KW-0863">Zinc-finger</keyword>
<evidence type="ECO:0000256" key="4">
    <source>
        <dbReference type="ARBA" id="ARBA00022737"/>
    </source>
</evidence>
<feature type="region of interest" description="Disordered" evidence="10">
    <location>
        <begin position="1"/>
        <end position="231"/>
    </location>
</feature>
<comment type="similarity">
    <text evidence="2">Belongs to the NFX1 family.</text>
</comment>
<feature type="compositionally biased region" description="Gly residues" evidence="10">
    <location>
        <begin position="873"/>
        <end position="884"/>
    </location>
</feature>
<feature type="region of interest" description="Disordered" evidence="10">
    <location>
        <begin position="914"/>
        <end position="970"/>
    </location>
</feature>
<feature type="compositionally biased region" description="Polar residues" evidence="10">
    <location>
        <begin position="849"/>
        <end position="859"/>
    </location>
</feature>
<evidence type="ECO:0000256" key="10">
    <source>
        <dbReference type="SAM" id="MobiDB-lite"/>
    </source>
</evidence>
<organism evidence="12 13">
    <name type="scientific">Tilletia caries</name>
    <name type="common">wheat bunt fungus</name>
    <dbReference type="NCBI Taxonomy" id="13290"/>
    <lineage>
        <taxon>Eukaryota</taxon>
        <taxon>Fungi</taxon>
        <taxon>Dikarya</taxon>
        <taxon>Basidiomycota</taxon>
        <taxon>Ustilaginomycotina</taxon>
        <taxon>Exobasidiomycetes</taxon>
        <taxon>Tilletiales</taxon>
        <taxon>Tilletiaceae</taxon>
        <taxon>Tilletia</taxon>
    </lineage>
</organism>
<feature type="compositionally biased region" description="Polar residues" evidence="10">
    <location>
        <begin position="178"/>
        <end position="191"/>
    </location>
</feature>
<dbReference type="InterPro" id="IPR001374">
    <property type="entry name" value="R3H_dom"/>
</dbReference>
<evidence type="ECO:0000256" key="8">
    <source>
        <dbReference type="ARBA" id="ARBA00023163"/>
    </source>
</evidence>
<keyword evidence="3" id="KW-0479">Metal-binding</keyword>
<name>A0ABN7J5Y4_9BASI</name>
<dbReference type="Pfam" id="PF01424">
    <property type="entry name" value="R3H"/>
    <property type="match status" value="1"/>
</dbReference>
<keyword evidence="8" id="KW-0804">Transcription</keyword>
<feature type="compositionally biased region" description="Polar residues" evidence="10">
    <location>
        <begin position="958"/>
        <end position="967"/>
    </location>
</feature>
<dbReference type="SMART" id="SM00393">
    <property type="entry name" value="R3H"/>
    <property type="match status" value="1"/>
</dbReference>
<evidence type="ECO:0000256" key="1">
    <source>
        <dbReference type="ARBA" id="ARBA00004123"/>
    </source>
</evidence>
<dbReference type="InterPro" id="IPR000967">
    <property type="entry name" value="Znf_NFX1"/>
</dbReference>
<dbReference type="Gene3D" id="3.30.1370.50">
    <property type="entry name" value="R3H-like domain"/>
    <property type="match status" value="1"/>
</dbReference>
<proteinExistence type="inferred from homology"/>
<evidence type="ECO:0000256" key="2">
    <source>
        <dbReference type="ARBA" id="ARBA00007269"/>
    </source>
</evidence>
<evidence type="ECO:0000313" key="12">
    <source>
        <dbReference type="EMBL" id="CAD6954410.1"/>
    </source>
</evidence>
<evidence type="ECO:0000256" key="3">
    <source>
        <dbReference type="ARBA" id="ARBA00022723"/>
    </source>
</evidence>
<accession>A0ABN7J5Y4</accession>
<dbReference type="CDD" id="cd16492">
    <property type="entry name" value="RING-CH-C4HC3_NFX1-like"/>
    <property type="match status" value="1"/>
</dbReference>
<reference evidence="12" key="1">
    <citation type="submission" date="2020-10" db="EMBL/GenBank/DDBJ databases">
        <authorList>
            <person name="Sedaghatjoo S."/>
        </authorList>
    </citation>
    <scope>NUCLEOTIDE SEQUENCE</scope>
    <source>
        <strain evidence="12">AZH3</strain>
    </source>
</reference>
<keyword evidence="9" id="KW-0539">Nucleus</keyword>
<gene>
    <name evidence="12" type="ORF">JKIAZH3_G8653</name>
</gene>
<feature type="compositionally biased region" description="Low complexity" evidence="10">
    <location>
        <begin position="10"/>
        <end position="42"/>
    </location>
</feature>
<feature type="compositionally biased region" description="Polar residues" evidence="10">
    <location>
        <begin position="106"/>
        <end position="116"/>
    </location>
</feature>
<feature type="compositionally biased region" description="Low complexity" evidence="10">
    <location>
        <begin position="921"/>
        <end position="936"/>
    </location>
</feature>
<dbReference type="Proteomes" id="UP000836402">
    <property type="component" value="Unassembled WGS sequence"/>
</dbReference>
<evidence type="ECO:0000256" key="9">
    <source>
        <dbReference type="ARBA" id="ARBA00023242"/>
    </source>
</evidence>
<comment type="caution">
    <text evidence="12">The sequence shown here is derived from an EMBL/GenBank/DDBJ whole genome shotgun (WGS) entry which is preliminary data.</text>
</comment>
<feature type="region of interest" description="Disordered" evidence="10">
    <location>
        <begin position="712"/>
        <end position="734"/>
    </location>
</feature>
<dbReference type="EMBL" id="CAJHJG010006034">
    <property type="protein sequence ID" value="CAD6954410.1"/>
    <property type="molecule type" value="Genomic_DNA"/>
</dbReference>
<evidence type="ECO:0000256" key="7">
    <source>
        <dbReference type="ARBA" id="ARBA00023015"/>
    </source>
</evidence>
<evidence type="ECO:0000313" key="13">
    <source>
        <dbReference type="Proteomes" id="UP000836402"/>
    </source>
</evidence>
<comment type="subcellular location">
    <subcellularLocation>
        <location evidence="1">Nucleus</location>
    </subcellularLocation>
</comment>
<feature type="compositionally biased region" description="Low complexity" evidence="10">
    <location>
        <begin position="712"/>
        <end position="724"/>
    </location>
</feature>
<feature type="compositionally biased region" description="Low complexity" evidence="10">
    <location>
        <begin position="67"/>
        <end position="81"/>
    </location>
</feature>
<dbReference type="PROSITE" id="PS51061">
    <property type="entry name" value="R3H"/>
    <property type="match status" value="1"/>
</dbReference>
<protein>
    <recommendedName>
        <fullName evidence="11">R3H domain-containing protein</fullName>
    </recommendedName>
</protein>
<keyword evidence="7" id="KW-0805">Transcription regulation</keyword>
<dbReference type="SMART" id="SM00438">
    <property type="entry name" value="ZnF_NFX"/>
    <property type="match status" value="3"/>
</dbReference>
<feature type="compositionally biased region" description="Gly residues" evidence="10">
    <location>
        <begin position="46"/>
        <end position="57"/>
    </location>
</feature>
<dbReference type="CDD" id="cd06008">
    <property type="entry name" value="NF-X1-zinc-finger"/>
    <property type="match status" value="2"/>
</dbReference>